<accession>A0ABX6PI77</accession>
<keyword evidence="2" id="KW-1185">Reference proteome</keyword>
<proteinExistence type="predicted"/>
<evidence type="ECO:0000313" key="2">
    <source>
        <dbReference type="Proteomes" id="UP000305673"/>
    </source>
</evidence>
<dbReference type="Proteomes" id="UP000305673">
    <property type="component" value="Chromosome"/>
</dbReference>
<organism evidence="1 2">
    <name type="scientific">Rhizobium indicum</name>
    <dbReference type="NCBI Taxonomy" id="2583231"/>
    <lineage>
        <taxon>Bacteria</taxon>
        <taxon>Pseudomonadati</taxon>
        <taxon>Pseudomonadota</taxon>
        <taxon>Alphaproteobacteria</taxon>
        <taxon>Hyphomicrobiales</taxon>
        <taxon>Rhizobiaceae</taxon>
        <taxon>Rhizobium/Agrobacterium group</taxon>
        <taxon>Rhizobium</taxon>
    </lineage>
</organism>
<dbReference type="EMBL" id="CP054021">
    <property type="protein sequence ID" value="QKK18833.1"/>
    <property type="molecule type" value="Genomic_DNA"/>
</dbReference>
<sequence length="63" mass="6836">MNAIPICFTTLPDYENSKVKNGGRKTINRGGSMPDVSTMKLPNTIIELNSLVAPRSVVVLMSD</sequence>
<dbReference type="RefSeq" id="WP_138387126.1">
    <property type="nucleotide sequence ID" value="NZ_CP054021.1"/>
</dbReference>
<protein>
    <submittedName>
        <fullName evidence="1">Uncharacterized protein</fullName>
    </submittedName>
</protein>
<evidence type="ECO:0000313" key="1">
    <source>
        <dbReference type="EMBL" id="QKK18833.1"/>
    </source>
</evidence>
<reference evidence="1 2" key="1">
    <citation type="submission" date="2020-05" db="EMBL/GenBank/DDBJ databases">
        <title>Genome sequences of pea root nodulating Rhizobium spp.</title>
        <authorList>
            <person name="Rahi P."/>
        </authorList>
    </citation>
    <scope>NUCLEOTIDE SEQUENCE [LARGE SCALE GENOMIC DNA]</scope>
    <source>
        <strain evidence="2">JKLM 12A2</strain>
    </source>
</reference>
<gene>
    <name evidence="1" type="ORF">FFM53_021285</name>
</gene>
<name>A0ABX6PI77_9HYPH</name>